<evidence type="ECO:0000313" key="10">
    <source>
        <dbReference type="EMBL" id="KAF6027720.1"/>
    </source>
</evidence>
<sequence length="133" mass="15134">MATQTGDKDEHKPAKVDKWDANAVKNALDDAVKKVMKDDFKCVEDHSLMNGRLFLSLIGVMFAGYAVLWDWFYPYPASRTVLIVCAVSYFIVSGILTLYIMFKEKGIFFVGLEKDKAGIDPPNVWRFTSQQKK</sequence>
<dbReference type="InterPro" id="IPR009582">
    <property type="entry name" value="Spc2/SPCS2"/>
</dbReference>
<protein>
    <recommendedName>
        <fullName evidence="3 9">Signal peptidase complex subunit 2</fullName>
    </recommendedName>
</protein>
<dbReference type="OrthoDB" id="29558at2759"/>
<dbReference type="AlphaFoldDB" id="A0A7J7JN24"/>
<evidence type="ECO:0000256" key="3">
    <source>
        <dbReference type="ARBA" id="ARBA00017057"/>
    </source>
</evidence>
<organism evidence="10 11">
    <name type="scientific">Bugula neritina</name>
    <name type="common">Brown bryozoan</name>
    <name type="synonym">Sertularia neritina</name>
    <dbReference type="NCBI Taxonomy" id="10212"/>
    <lineage>
        <taxon>Eukaryota</taxon>
        <taxon>Metazoa</taxon>
        <taxon>Spiralia</taxon>
        <taxon>Lophotrochozoa</taxon>
        <taxon>Bryozoa</taxon>
        <taxon>Gymnolaemata</taxon>
        <taxon>Cheilostomatida</taxon>
        <taxon>Flustrina</taxon>
        <taxon>Buguloidea</taxon>
        <taxon>Bugulidae</taxon>
        <taxon>Bugula</taxon>
    </lineage>
</organism>
<dbReference type="Proteomes" id="UP000593567">
    <property type="component" value="Unassembled WGS sequence"/>
</dbReference>
<keyword evidence="5 9" id="KW-0256">Endoplasmic reticulum</keyword>
<dbReference type="GO" id="GO:0006465">
    <property type="term" value="P:signal peptide processing"/>
    <property type="evidence" value="ECO:0007669"/>
    <property type="project" value="UniProtKB-UniRule"/>
</dbReference>
<evidence type="ECO:0000256" key="6">
    <source>
        <dbReference type="ARBA" id="ARBA00022989"/>
    </source>
</evidence>
<accession>A0A7J7JN24</accession>
<comment type="caution">
    <text evidence="10">The sequence shown here is derived from an EMBL/GenBank/DDBJ whole genome shotgun (WGS) entry which is preliminary data.</text>
</comment>
<dbReference type="EMBL" id="VXIV02002035">
    <property type="protein sequence ID" value="KAF6027720.1"/>
    <property type="molecule type" value="Genomic_DNA"/>
</dbReference>
<comment type="function">
    <text evidence="8 9">Component of the signal peptidase complex (SPC) which catalyzes the cleavage of N-terminal signal sequences from nascent proteins as they are translocated into the lumen of the endoplasmic reticulum. Enhances the enzymatic activity of SPC and facilitates the interactions between different components of the translocation site.</text>
</comment>
<evidence type="ECO:0000256" key="1">
    <source>
        <dbReference type="ARBA" id="ARBA00004477"/>
    </source>
</evidence>
<keyword evidence="7 9" id="KW-0472">Membrane</keyword>
<dbReference type="PANTHER" id="PTHR13085">
    <property type="entry name" value="MICROSOMAL SIGNAL PEPTIDASE 25 KDA SUBUNIT"/>
    <property type="match status" value="1"/>
</dbReference>
<evidence type="ECO:0000256" key="9">
    <source>
        <dbReference type="RuleBase" id="RU368033"/>
    </source>
</evidence>
<evidence type="ECO:0000256" key="4">
    <source>
        <dbReference type="ARBA" id="ARBA00022692"/>
    </source>
</evidence>
<gene>
    <name evidence="10" type="ORF">EB796_013970</name>
</gene>
<dbReference type="GO" id="GO:0008233">
    <property type="term" value="F:peptidase activity"/>
    <property type="evidence" value="ECO:0007669"/>
    <property type="project" value="UniProtKB-UniRule"/>
</dbReference>
<evidence type="ECO:0000256" key="2">
    <source>
        <dbReference type="ARBA" id="ARBA00007324"/>
    </source>
</evidence>
<keyword evidence="6 9" id="KW-1133">Transmembrane helix</keyword>
<dbReference type="PANTHER" id="PTHR13085:SF0">
    <property type="entry name" value="SIGNAL PEPTIDASE COMPLEX SUBUNIT 2"/>
    <property type="match status" value="1"/>
</dbReference>
<comment type="similarity">
    <text evidence="2 9">Belongs to the SPCS2 family.</text>
</comment>
<feature type="transmembrane region" description="Helical" evidence="9">
    <location>
        <begin position="80"/>
        <end position="102"/>
    </location>
</feature>
<evidence type="ECO:0000256" key="7">
    <source>
        <dbReference type="ARBA" id="ARBA00023136"/>
    </source>
</evidence>
<evidence type="ECO:0000256" key="8">
    <source>
        <dbReference type="ARBA" id="ARBA00045608"/>
    </source>
</evidence>
<dbReference type="Pfam" id="PF06703">
    <property type="entry name" value="SPC25"/>
    <property type="match status" value="1"/>
</dbReference>
<name>A0A7J7JN24_BUGNE</name>
<evidence type="ECO:0000313" key="11">
    <source>
        <dbReference type="Proteomes" id="UP000593567"/>
    </source>
</evidence>
<proteinExistence type="inferred from homology"/>
<reference evidence="10" key="1">
    <citation type="submission" date="2020-06" db="EMBL/GenBank/DDBJ databases">
        <title>Draft genome of Bugula neritina, a colonial animal packing powerful symbionts and potential medicines.</title>
        <authorList>
            <person name="Rayko M."/>
        </authorList>
    </citation>
    <scope>NUCLEOTIDE SEQUENCE [LARGE SCALE GENOMIC DNA]</scope>
    <source>
        <strain evidence="10">Kwan_BN1</strain>
    </source>
</reference>
<keyword evidence="11" id="KW-1185">Reference proteome</keyword>
<evidence type="ECO:0000256" key="5">
    <source>
        <dbReference type="ARBA" id="ARBA00022824"/>
    </source>
</evidence>
<comment type="subcellular location">
    <subcellularLocation>
        <location evidence="1 9">Endoplasmic reticulum membrane</location>
        <topology evidence="1 9">Multi-pass membrane protein</topology>
    </subcellularLocation>
</comment>
<feature type="transmembrane region" description="Helical" evidence="9">
    <location>
        <begin position="53"/>
        <end position="74"/>
    </location>
</feature>
<keyword evidence="4 9" id="KW-0812">Transmembrane</keyword>
<dbReference type="GO" id="GO:0005787">
    <property type="term" value="C:signal peptidase complex"/>
    <property type="evidence" value="ECO:0007669"/>
    <property type="project" value="UniProtKB-UniRule"/>
</dbReference>
<dbReference type="GO" id="GO:0045047">
    <property type="term" value="P:protein targeting to ER"/>
    <property type="evidence" value="ECO:0007669"/>
    <property type="project" value="TreeGrafter"/>
</dbReference>